<dbReference type="EMBL" id="JAULSU010000001">
    <property type="protein sequence ID" value="KAK0634092.1"/>
    <property type="molecule type" value="Genomic_DNA"/>
</dbReference>
<dbReference type="PANTHER" id="PTHR10622:SF10">
    <property type="entry name" value="HET DOMAIN-CONTAINING PROTEIN"/>
    <property type="match status" value="1"/>
</dbReference>
<dbReference type="Pfam" id="PF26640">
    <property type="entry name" value="DUF8212"/>
    <property type="match status" value="1"/>
</dbReference>
<reference evidence="3" key="1">
    <citation type="submission" date="2023-06" db="EMBL/GenBank/DDBJ databases">
        <title>Genome-scale phylogeny and comparative genomics of the fungal order Sordariales.</title>
        <authorList>
            <consortium name="Lawrence Berkeley National Laboratory"/>
            <person name="Hensen N."/>
            <person name="Bonometti L."/>
            <person name="Westerberg I."/>
            <person name="Brannstrom I.O."/>
            <person name="Guillou S."/>
            <person name="Cros-Aarteil S."/>
            <person name="Calhoun S."/>
            <person name="Haridas S."/>
            <person name="Kuo A."/>
            <person name="Mondo S."/>
            <person name="Pangilinan J."/>
            <person name="Riley R."/>
            <person name="Labutti K."/>
            <person name="Andreopoulos B."/>
            <person name="Lipzen A."/>
            <person name="Chen C."/>
            <person name="Yanf M."/>
            <person name="Daum C."/>
            <person name="Ng V."/>
            <person name="Clum A."/>
            <person name="Steindorff A."/>
            <person name="Ohm R."/>
            <person name="Martin F."/>
            <person name="Silar P."/>
            <person name="Natvig D."/>
            <person name="Lalanne C."/>
            <person name="Gautier V."/>
            <person name="Ament-Velasquez S.L."/>
            <person name="Kruys A."/>
            <person name="Hutchinson M.I."/>
            <person name="Powell A.J."/>
            <person name="Barry K."/>
            <person name="Miller A.N."/>
            <person name="Grigoriev I.V."/>
            <person name="Debuchy R."/>
            <person name="Gladieux P."/>
            <person name="Thoren M.H."/>
            <person name="Johannesson H."/>
        </authorList>
    </citation>
    <scope>NUCLEOTIDE SEQUENCE</scope>
    <source>
        <strain evidence="3">CBS 606.72</strain>
    </source>
</reference>
<feature type="domain" description="Heterokaryon incompatibility" evidence="1">
    <location>
        <begin position="27"/>
        <end position="111"/>
    </location>
</feature>
<proteinExistence type="predicted"/>
<protein>
    <submittedName>
        <fullName evidence="3">Heterokaryon incompatibility protein-domain-containing protein</fullName>
    </submittedName>
</protein>
<evidence type="ECO:0000259" key="1">
    <source>
        <dbReference type="Pfam" id="PF06985"/>
    </source>
</evidence>
<dbReference type="Pfam" id="PF06985">
    <property type="entry name" value="HET"/>
    <property type="match status" value="1"/>
</dbReference>
<dbReference type="PANTHER" id="PTHR10622">
    <property type="entry name" value="HET DOMAIN-CONTAINING PROTEIN"/>
    <property type="match status" value="1"/>
</dbReference>
<sequence>MRLLHTTLTPEGLFEQSEFAGDGIPRYAILSHAWGDSEITLRDVEAGRGRGKAGHEKVEKCCDRAKADGFDYAWVDTCCIDKTSSAELSEAINSMYRWYQNADICYAYLSDVPSSGARRFEESRWFTRGLTLQELIAPSRIIFFDQTWVEIGTKTTLGEMIMHRTGIPFAVLNGDPGAVERATVAQRMSWASTRQTTRVEDIAYCLLGIFGVNMPLLYGEGERAFIRLQEEIIKISDDHSIFAWQSE</sequence>
<evidence type="ECO:0000259" key="2">
    <source>
        <dbReference type="Pfam" id="PF26640"/>
    </source>
</evidence>
<keyword evidence="4" id="KW-1185">Reference proteome</keyword>
<organism evidence="3 4">
    <name type="scientific">Immersiella caudata</name>
    <dbReference type="NCBI Taxonomy" id="314043"/>
    <lineage>
        <taxon>Eukaryota</taxon>
        <taxon>Fungi</taxon>
        <taxon>Dikarya</taxon>
        <taxon>Ascomycota</taxon>
        <taxon>Pezizomycotina</taxon>
        <taxon>Sordariomycetes</taxon>
        <taxon>Sordariomycetidae</taxon>
        <taxon>Sordariales</taxon>
        <taxon>Lasiosphaeriaceae</taxon>
        <taxon>Immersiella</taxon>
    </lineage>
</organism>
<dbReference type="AlphaFoldDB" id="A0AA39XIU0"/>
<dbReference type="InterPro" id="IPR058525">
    <property type="entry name" value="DUF8212"/>
</dbReference>
<dbReference type="InterPro" id="IPR010730">
    <property type="entry name" value="HET"/>
</dbReference>
<gene>
    <name evidence="3" type="ORF">B0T14DRAFT_418946</name>
</gene>
<evidence type="ECO:0000313" key="3">
    <source>
        <dbReference type="EMBL" id="KAK0634092.1"/>
    </source>
</evidence>
<feature type="domain" description="DUF8212" evidence="2">
    <location>
        <begin position="223"/>
        <end position="246"/>
    </location>
</feature>
<evidence type="ECO:0000313" key="4">
    <source>
        <dbReference type="Proteomes" id="UP001175000"/>
    </source>
</evidence>
<name>A0AA39XIU0_9PEZI</name>
<accession>A0AA39XIU0</accession>
<dbReference type="Proteomes" id="UP001175000">
    <property type="component" value="Unassembled WGS sequence"/>
</dbReference>
<feature type="non-terminal residue" evidence="3">
    <location>
        <position position="247"/>
    </location>
</feature>
<comment type="caution">
    <text evidence="3">The sequence shown here is derived from an EMBL/GenBank/DDBJ whole genome shotgun (WGS) entry which is preliminary data.</text>
</comment>